<name>A0AAD9DAQ2_9STRA</name>
<accession>A0AAD9DAQ2</accession>
<evidence type="ECO:0000256" key="5">
    <source>
        <dbReference type="ARBA" id="ARBA00023017"/>
    </source>
</evidence>
<dbReference type="Gene3D" id="3.30.740.10">
    <property type="entry name" value="Protein Inhibitor Of Neuronal Nitric Oxide Synthase"/>
    <property type="match status" value="1"/>
</dbReference>
<dbReference type="CDD" id="cd21453">
    <property type="entry name" value="DLC-like_DNAL4"/>
    <property type="match status" value="1"/>
</dbReference>
<dbReference type="GO" id="GO:0005874">
    <property type="term" value="C:microtubule"/>
    <property type="evidence" value="ECO:0007669"/>
    <property type="project" value="UniProtKB-KW"/>
</dbReference>
<keyword evidence="13" id="KW-1185">Reference proteome</keyword>
<keyword evidence="7 11" id="KW-0505">Motor protein</keyword>
<reference evidence="12" key="1">
    <citation type="submission" date="2023-06" db="EMBL/GenBank/DDBJ databases">
        <title>Survivors Of The Sea: Transcriptome response of Skeletonema marinoi to long-term dormancy.</title>
        <authorList>
            <person name="Pinder M.I.M."/>
            <person name="Kourtchenko O."/>
            <person name="Robertson E.K."/>
            <person name="Larsson T."/>
            <person name="Maumus F."/>
            <person name="Osuna-Cruz C.M."/>
            <person name="Vancaester E."/>
            <person name="Stenow R."/>
            <person name="Vandepoele K."/>
            <person name="Ploug H."/>
            <person name="Bruchert V."/>
            <person name="Godhe A."/>
            <person name="Topel M."/>
        </authorList>
    </citation>
    <scope>NUCLEOTIDE SEQUENCE</scope>
    <source>
        <strain evidence="12">R05AC</strain>
    </source>
</reference>
<dbReference type="EMBL" id="JATAAI010000019">
    <property type="protein sequence ID" value="KAK1739139.1"/>
    <property type="molecule type" value="Genomic_DNA"/>
</dbReference>
<comment type="subunit">
    <text evidence="2">Consists of at least two heavy chains and a number of intermediate and light chains.</text>
</comment>
<organism evidence="12 13">
    <name type="scientific">Skeletonema marinoi</name>
    <dbReference type="NCBI Taxonomy" id="267567"/>
    <lineage>
        <taxon>Eukaryota</taxon>
        <taxon>Sar</taxon>
        <taxon>Stramenopiles</taxon>
        <taxon>Ochrophyta</taxon>
        <taxon>Bacillariophyta</taxon>
        <taxon>Coscinodiscophyceae</taxon>
        <taxon>Thalassiosirophycidae</taxon>
        <taxon>Thalassiosirales</taxon>
        <taxon>Skeletonemataceae</taxon>
        <taxon>Skeletonema</taxon>
        <taxon>Skeletonema marinoi-dohrnii complex</taxon>
    </lineage>
</organism>
<keyword evidence="8 11" id="KW-0206">Cytoskeleton</keyword>
<dbReference type="SMART" id="SM01375">
    <property type="entry name" value="Dynein_light"/>
    <property type="match status" value="1"/>
</dbReference>
<evidence type="ECO:0000313" key="12">
    <source>
        <dbReference type="EMBL" id="KAK1739139.1"/>
    </source>
</evidence>
<keyword evidence="5 11" id="KW-0243">Dynein</keyword>
<keyword evidence="4 11" id="KW-0493">Microtubule</keyword>
<proteinExistence type="inferred from homology"/>
<evidence type="ECO:0000256" key="9">
    <source>
        <dbReference type="ARBA" id="ARBA00023273"/>
    </source>
</evidence>
<comment type="subcellular location">
    <subcellularLocation>
        <location evidence="1">Cytoplasm</location>
        <location evidence="1">Cytoskeleton</location>
        <location evidence="1">Cilium axoneme</location>
    </subcellularLocation>
</comment>
<evidence type="ECO:0000256" key="1">
    <source>
        <dbReference type="ARBA" id="ARBA00004430"/>
    </source>
</evidence>
<dbReference type="InterPro" id="IPR001372">
    <property type="entry name" value="Dynein_light_chain_typ-1/2"/>
</dbReference>
<dbReference type="GO" id="GO:0005930">
    <property type="term" value="C:axoneme"/>
    <property type="evidence" value="ECO:0007669"/>
    <property type="project" value="UniProtKB-SubCell"/>
</dbReference>
<keyword evidence="6" id="KW-0969">Cilium</keyword>
<protein>
    <recommendedName>
        <fullName evidence="11">Dynein light chain</fullName>
    </recommendedName>
</protein>
<dbReference type="PANTHER" id="PTHR11886:SF2">
    <property type="entry name" value="DYNEIN AXONEMAL LIGHT CHAIN 4"/>
    <property type="match status" value="1"/>
</dbReference>
<evidence type="ECO:0000256" key="11">
    <source>
        <dbReference type="RuleBase" id="RU365010"/>
    </source>
</evidence>
<evidence type="ECO:0000256" key="6">
    <source>
        <dbReference type="ARBA" id="ARBA00023069"/>
    </source>
</evidence>
<dbReference type="FunFam" id="3.30.740.10:FF:000002">
    <property type="entry name" value="Dynein light chain"/>
    <property type="match status" value="1"/>
</dbReference>
<evidence type="ECO:0000256" key="3">
    <source>
        <dbReference type="ARBA" id="ARBA00022490"/>
    </source>
</evidence>
<gene>
    <name evidence="12" type="ORF">QTG54_010455</name>
</gene>
<sequence>MNAATKKPDTIDEEEFKKYLLKPLVKYSDMPTEMGNDAVDIATMAIDKFLSTNDYESASALIKNSLDKKFGPSWQCAVGEGFGFDISCQQKYLLHMYYGKVGVLCYKS</sequence>
<evidence type="ECO:0000256" key="2">
    <source>
        <dbReference type="ARBA" id="ARBA00011655"/>
    </source>
</evidence>
<dbReference type="PANTHER" id="PTHR11886">
    <property type="entry name" value="DYNEIN LIGHT CHAIN"/>
    <property type="match status" value="1"/>
</dbReference>
<dbReference type="GO" id="GO:0030286">
    <property type="term" value="C:dynein complex"/>
    <property type="evidence" value="ECO:0007669"/>
    <property type="project" value="UniProtKB-KW"/>
</dbReference>
<dbReference type="Pfam" id="PF01221">
    <property type="entry name" value="Dynein_light"/>
    <property type="match status" value="1"/>
</dbReference>
<dbReference type="Proteomes" id="UP001224775">
    <property type="component" value="Unassembled WGS sequence"/>
</dbReference>
<dbReference type="GO" id="GO:0007017">
    <property type="term" value="P:microtubule-based process"/>
    <property type="evidence" value="ECO:0007669"/>
    <property type="project" value="InterPro"/>
</dbReference>
<dbReference type="InterPro" id="IPR037177">
    <property type="entry name" value="DLC_sf"/>
</dbReference>
<keyword evidence="9" id="KW-0966">Cell projection</keyword>
<dbReference type="SUPFAM" id="SSF54648">
    <property type="entry name" value="DLC"/>
    <property type="match status" value="1"/>
</dbReference>
<dbReference type="AlphaFoldDB" id="A0AAD9DAQ2"/>
<comment type="function">
    <text evidence="10">Force generating protein of respiratory cilia. Produces force towards the minus ends of microtubules. Dynein has ATPase activity.</text>
</comment>
<evidence type="ECO:0000256" key="10">
    <source>
        <dbReference type="ARBA" id="ARBA00057688"/>
    </source>
</evidence>
<comment type="caution">
    <text evidence="12">The sequence shown here is derived from an EMBL/GenBank/DDBJ whole genome shotgun (WGS) entry which is preliminary data.</text>
</comment>
<keyword evidence="3 11" id="KW-0963">Cytoplasm</keyword>
<evidence type="ECO:0000256" key="4">
    <source>
        <dbReference type="ARBA" id="ARBA00022701"/>
    </source>
</evidence>
<comment type="similarity">
    <text evidence="11">Belongs to the dynein light chain family.</text>
</comment>
<evidence type="ECO:0000256" key="8">
    <source>
        <dbReference type="ARBA" id="ARBA00023212"/>
    </source>
</evidence>
<evidence type="ECO:0000256" key="7">
    <source>
        <dbReference type="ARBA" id="ARBA00023175"/>
    </source>
</evidence>
<evidence type="ECO:0000313" key="13">
    <source>
        <dbReference type="Proteomes" id="UP001224775"/>
    </source>
</evidence>